<evidence type="ECO:0000259" key="1">
    <source>
        <dbReference type="Pfam" id="PF05161"/>
    </source>
</evidence>
<protein>
    <submittedName>
        <fullName evidence="3">Hydroxypyruvate reductase</fullName>
    </submittedName>
</protein>
<reference evidence="3 4" key="1">
    <citation type="journal article" date="2009" name="Proc. Natl. Acad. Sci. U.S.A.">
        <title>Characterizing a model human gut microbiota composed of members of its two dominant bacterial phyla.</title>
        <authorList>
            <person name="Mahowald M.A."/>
            <person name="Rey F.E."/>
            <person name="Seedorf H."/>
            <person name="Turnbaugh P.J."/>
            <person name="Fulton R.S."/>
            <person name="Wollam A."/>
            <person name="Shah N."/>
            <person name="Wang C."/>
            <person name="Magrini V."/>
            <person name="Wilson R.K."/>
            <person name="Cantarel B.L."/>
            <person name="Coutinho P.M."/>
            <person name="Henrissat B."/>
            <person name="Crock L.W."/>
            <person name="Russell A."/>
            <person name="Verberkmoes N.C."/>
            <person name="Hettich R.L."/>
            <person name="Gordon J.I."/>
        </authorList>
    </citation>
    <scope>NUCLEOTIDE SEQUENCE [LARGE SCALE GENOMIC DNA]</scope>
    <source>
        <strain evidence="4">ATCC 27750 / DSM 3376 / VPI C15-48 / C15-B4</strain>
    </source>
</reference>
<proteinExistence type="predicted"/>
<dbReference type="KEGG" id="eel:EUBELI_01261"/>
<dbReference type="HOGENOM" id="CLU_032279_1_1_9"/>
<dbReference type="SUPFAM" id="SSF82544">
    <property type="entry name" value="GckA/TtuD-like"/>
    <property type="match status" value="1"/>
</dbReference>
<dbReference type="EMBL" id="CP001104">
    <property type="protein sequence ID" value="ACR72258.1"/>
    <property type="molecule type" value="Genomic_DNA"/>
</dbReference>
<dbReference type="PANTHER" id="PTHR12227">
    <property type="entry name" value="GLYCERATE KINASE"/>
    <property type="match status" value="1"/>
</dbReference>
<dbReference type="InterPro" id="IPR025286">
    <property type="entry name" value="MOFRL_assoc_dom"/>
</dbReference>
<feature type="domain" description="MOFRL" evidence="1">
    <location>
        <begin position="313"/>
        <end position="417"/>
    </location>
</feature>
<dbReference type="eggNOG" id="COG2379">
    <property type="taxonomic scope" value="Bacteria"/>
</dbReference>
<dbReference type="InterPro" id="IPR037035">
    <property type="entry name" value="GK-like_C_sf"/>
</dbReference>
<organism evidence="3 4">
    <name type="scientific">Lachnospira eligens (strain ATCC 27750 / DSM 3376 / VPI C15-48 / C15-B4)</name>
    <name type="common">Eubacterium eligens</name>
    <dbReference type="NCBI Taxonomy" id="515620"/>
    <lineage>
        <taxon>Bacteria</taxon>
        <taxon>Bacillati</taxon>
        <taxon>Bacillota</taxon>
        <taxon>Clostridia</taxon>
        <taxon>Lachnospirales</taxon>
        <taxon>Lachnospiraceae</taxon>
        <taxon>Lachnospira</taxon>
    </lineage>
</organism>
<keyword evidence="3" id="KW-0670">Pyruvate</keyword>
<gene>
    <name evidence="3" type="ordered locus">EUBELI_01261</name>
</gene>
<sequence>MLLTGYYNVRKENLMNKELRAVADNIIDAAIKAVLPDEAVKKTLNDRKFDGKVILVAVGKAAWQMAKAASDCLGDRINEGIVITKYGHVKEPIERIECFEAGHPVPDENSFKATQAAIEMVSGLNKNDTVLFLLSGGGSALFEKPKITGEELQDITNQLLACGADIVEINTIRKRLSEVKGGRFAKLCEPAHVLSIVLSDILGDPLDMIASGPACADTTTCEEAKHIVEKYNLNLSEMANKLMDIETPKKLDNVTTFINGSVRELCSAVSRECLQYGYEPVMLTDQLCCQAKEAGSFLASIAKTHCKSGKKLAYIAGGETVVNITGHGKGGRNQEIALSAAEGIKGMSNAAVFSIGSDGTDGPTDAAGGYSDGDTAGVLKNKGIDIFEVLKNNDAYNALKLTEGLIITGPTGTNVNDVSVLLISD</sequence>
<name>C4Z0Z5_LACE2</name>
<dbReference type="AlphaFoldDB" id="C4Z0Z5"/>
<dbReference type="InterPro" id="IPR039760">
    <property type="entry name" value="MOFRL_protein"/>
</dbReference>
<dbReference type="Gene3D" id="3.40.1480.10">
    <property type="entry name" value="MOFRL domain"/>
    <property type="match status" value="1"/>
</dbReference>
<keyword evidence="4" id="KW-1185">Reference proteome</keyword>
<feature type="domain" description="MOFRL-associated" evidence="2">
    <location>
        <begin position="23"/>
        <end position="240"/>
    </location>
</feature>
<dbReference type="Pfam" id="PF05161">
    <property type="entry name" value="MOFRL"/>
    <property type="match status" value="1"/>
</dbReference>
<dbReference type="InterPro" id="IPR007835">
    <property type="entry name" value="MOFRL"/>
</dbReference>
<dbReference type="Pfam" id="PF13660">
    <property type="entry name" value="DUF4147"/>
    <property type="match status" value="1"/>
</dbReference>
<evidence type="ECO:0000313" key="3">
    <source>
        <dbReference type="EMBL" id="ACR72258.1"/>
    </source>
</evidence>
<dbReference type="PANTHER" id="PTHR12227:SF0">
    <property type="entry name" value="GLYCERATE KINASE"/>
    <property type="match status" value="1"/>
</dbReference>
<evidence type="ECO:0000313" key="4">
    <source>
        <dbReference type="Proteomes" id="UP000001476"/>
    </source>
</evidence>
<evidence type="ECO:0000259" key="2">
    <source>
        <dbReference type="Pfam" id="PF13660"/>
    </source>
</evidence>
<dbReference type="InterPro" id="IPR038614">
    <property type="entry name" value="GK_N_sf"/>
</dbReference>
<dbReference type="Proteomes" id="UP000001476">
    <property type="component" value="Chromosome"/>
</dbReference>
<accession>C4Z0Z5</accession>
<dbReference type="STRING" id="515620.EUBELI_01261"/>
<dbReference type="GO" id="GO:0008887">
    <property type="term" value="F:glycerate kinase activity"/>
    <property type="evidence" value="ECO:0007669"/>
    <property type="project" value="InterPro"/>
</dbReference>
<dbReference type="GO" id="GO:0005737">
    <property type="term" value="C:cytoplasm"/>
    <property type="evidence" value="ECO:0007669"/>
    <property type="project" value="TreeGrafter"/>
</dbReference>
<dbReference type="Gene3D" id="3.40.50.10180">
    <property type="entry name" value="Glycerate kinase, MOFRL-like N-terminal domain"/>
    <property type="match status" value="1"/>
</dbReference>